<proteinExistence type="predicted"/>
<dbReference type="AlphaFoldDB" id="A0A1V9YAG0"/>
<reference evidence="1 2" key="1">
    <citation type="journal article" date="2014" name="Genome Biol. Evol.">
        <title>The secreted proteins of Achlya hypogyna and Thraustotheca clavata identify the ancestral oomycete secretome and reveal gene acquisitions by horizontal gene transfer.</title>
        <authorList>
            <person name="Misner I."/>
            <person name="Blouin N."/>
            <person name="Leonard G."/>
            <person name="Richards T.A."/>
            <person name="Lane C.E."/>
        </authorList>
    </citation>
    <scope>NUCLEOTIDE SEQUENCE [LARGE SCALE GENOMIC DNA]</scope>
    <source>
        <strain evidence="1 2">ATCC 48635</strain>
    </source>
</reference>
<gene>
    <name evidence="1" type="ORF">ACHHYP_15633</name>
</gene>
<keyword evidence="2" id="KW-1185">Reference proteome</keyword>
<protein>
    <submittedName>
        <fullName evidence="1">Uncharacterized protein</fullName>
    </submittedName>
</protein>
<name>A0A1V9YAG0_ACHHY</name>
<evidence type="ECO:0000313" key="2">
    <source>
        <dbReference type="Proteomes" id="UP000243579"/>
    </source>
</evidence>
<sequence>MSVARTFRRLSSTKPLAAASASALSIHMAPIPSFAFAPPPIAPLSTAARSMLAESKPAHVECDIATVALGISAGLVVLGMSKIWVDASASDDVSKENLINYFLELTREIEYLNDQLPELTEKVIQQSKAVGGQMSEEQAHQVVVERLGQSVKATAHKLFMKYCYSVECSDKAMTDHQHDADVVAAIQRFEKVMQNSSIAQGNVTMPKLLVRDKAIDIMELLLAANDRAIEEAVNDAKMMGMKDMKVEKAMWLDAYLSKTEQYTQEIFLQVGTDEATMKNLMDQVMQDPTFAQKLEALLQEKLAKFQAQGK</sequence>
<dbReference type="EMBL" id="JNBR01002425">
    <property type="protein sequence ID" value="OQR82696.1"/>
    <property type="molecule type" value="Genomic_DNA"/>
</dbReference>
<dbReference type="Proteomes" id="UP000243579">
    <property type="component" value="Unassembled WGS sequence"/>
</dbReference>
<evidence type="ECO:0000313" key="1">
    <source>
        <dbReference type="EMBL" id="OQR82696.1"/>
    </source>
</evidence>
<comment type="caution">
    <text evidence="1">The sequence shown here is derived from an EMBL/GenBank/DDBJ whole genome shotgun (WGS) entry which is preliminary data.</text>
</comment>
<organism evidence="1 2">
    <name type="scientific">Achlya hypogyna</name>
    <name type="common">Oomycete</name>
    <name type="synonym">Protoachlya hypogyna</name>
    <dbReference type="NCBI Taxonomy" id="1202772"/>
    <lineage>
        <taxon>Eukaryota</taxon>
        <taxon>Sar</taxon>
        <taxon>Stramenopiles</taxon>
        <taxon>Oomycota</taxon>
        <taxon>Saprolegniomycetes</taxon>
        <taxon>Saprolegniales</taxon>
        <taxon>Achlyaceae</taxon>
        <taxon>Achlya</taxon>
    </lineage>
</organism>
<dbReference type="OrthoDB" id="75652at2759"/>
<accession>A0A1V9YAG0</accession>